<evidence type="ECO:0000256" key="5">
    <source>
        <dbReference type="SAM" id="Phobius"/>
    </source>
</evidence>
<comment type="caution">
    <text evidence="7">The sequence shown here is derived from an EMBL/GenBank/DDBJ whole genome shotgun (WGS) entry which is preliminary data.</text>
</comment>
<comment type="subcellular location">
    <subcellularLocation>
        <location evidence="1">Membrane</location>
        <topology evidence="1">Multi-pass membrane protein</topology>
    </subcellularLocation>
</comment>
<evidence type="ECO:0000256" key="3">
    <source>
        <dbReference type="ARBA" id="ARBA00022989"/>
    </source>
</evidence>
<evidence type="ECO:0000259" key="6">
    <source>
        <dbReference type="Pfam" id="PF01061"/>
    </source>
</evidence>
<sequence>MQIIIALLYSAAIGLGYMVACLTRRVDLAPILGMVIILPFALFGGLLLNSDDSPVYLVWIEYLSPIKYGYAALMKVYWQHIKSIPCNAATENCLARAGTEVLRNFSMTDLSALENGLLLLLVNVCFRFVGFLGLWWHFRSRK</sequence>
<reference evidence="7" key="2">
    <citation type="journal article" date="2023" name="Microbiol Resour">
        <title>Decontamination and Annotation of the Draft Genome Sequence of the Oomycete Lagenidium giganteum ARSEF 373.</title>
        <authorList>
            <person name="Morgan W.R."/>
            <person name="Tartar A."/>
        </authorList>
    </citation>
    <scope>NUCLEOTIDE SEQUENCE</scope>
    <source>
        <strain evidence="7">ARSEF 373</strain>
    </source>
</reference>
<evidence type="ECO:0000256" key="4">
    <source>
        <dbReference type="ARBA" id="ARBA00023136"/>
    </source>
</evidence>
<gene>
    <name evidence="7" type="ORF">N0F65_009516</name>
</gene>
<evidence type="ECO:0000313" key="7">
    <source>
        <dbReference type="EMBL" id="DAZ97770.1"/>
    </source>
</evidence>
<dbReference type="InterPro" id="IPR013525">
    <property type="entry name" value="ABC2_TM"/>
</dbReference>
<reference evidence="7" key="1">
    <citation type="submission" date="2022-11" db="EMBL/GenBank/DDBJ databases">
        <authorList>
            <person name="Morgan W.R."/>
            <person name="Tartar A."/>
        </authorList>
    </citation>
    <scope>NUCLEOTIDE SEQUENCE</scope>
    <source>
        <strain evidence="7">ARSEF 373</strain>
    </source>
</reference>
<dbReference type="AlphaFoldDB" id="A0AAV2YUH8"/>
<feature type="transmembrane region" description="Helical" evidence="5">
    <location>
        <begin position="117"/>
        <end position="138"/>
    </location>
</feature>
<proteinExistence type="predicted"/>
<name>A0AAV2YUH8_9STRA</name>
<dbReference type="Pfam" id="PF01061">
    <property type="entry name" value="ABC2_membrane"/>
    <property type="match status" value="1"/>
</dbReference>
<protein>
    <recommendedName>
        <fullName evidence="6">ABC-2 type transporter transmembrane domain-containing protein</fullName>
    </recommendedName>
</protein>
<organism evidence="7 8">
    <name type="scientific">Lagenidium giganteum</name>
    <dbReference type="NCBI Taxonomy" id="4803"/>
    <lineage>
        <taxon>Eukaryota</taxon>
        <taxon>Sar</taxon>
        <taxon>Stramenopiles</taxon>
        <taxon>Oomycota</taxon>
        <taxon>Peronosporomycetes</taxon>
        <taxon>Pythiales</taxon>
        <taxon>Pythiaceae</taxon>
    </lineage>
</organism>
<accession>A0AAV2YUH8</accession>
<evidence type="ECO:0000313" key="8">
    <source>
        <dbReference type="Proteomes" id="UP001146120"/>
    </source>
</evidence>
<evidence type="ECO:0000256" key="1">
    <source>
        <dbReference type="ARBA" id="ARBA00004141"/>
    </source>
</evidence>
<keyword evidence="4 5" id="KW-0472">Membrane</keyword>
<feature type="domain" description="ABC-2 type transporter transmembrane" evidence="6">
    <location>
        <begin position="3"/>
        <end position="77"/>
    </location>
</feature>
<feature type="transmembrane region" description="Helical" evidence="5">
    <location>
        <begin position="29"/>
        <end position="48"/>
    </location>
</feature>
<keyword evidence="8" id="KW-1185">Reference proteome</keyword>
<evidence type="ECO:0000256" key="2">
    <source>
        <dbReference type="ARBA" id="ARBA00022692"/>
    </source>
</evidence>
<dbReference type="Proteomes" id="UP001146120">
    <property type="component" value="Unassembled WGS sequence"/>
</dbReference>
<keyword evidence="2 5" id="KW-0812">Transmembrane</keyword>
<dbReference type="GO" id="GO:0016020">
    <property type="term" value="C:membrane"/>
    <property type="evidence" value="ECO:0007669"/>
    <property type="project" value="UniProtKB-SubCell"/>
</dbReference>
<keyword evidence="3 5" id="KW-1133">Transmembrane helix</keyword>
<dbReference type="GO" id="GO:0140359">
    <property type="term" value="F:ABC-type transporter activity"/>
    <property type="evidence" value="ECO:0007669"/>
    <property type="project" value="InterPro"/>
</dbReference>
<dbReference type="EMBL" id="DAKRPA010000125">
    <property type="protein sequence ID" value="DAZ97770.1"/>
    <property type="molecule type" value="Genomic_DNA"/>
</dbReference>
<feature type="transmembrane region" description="Helical" evidence="5">
    <location>
        <begin position="6"/>
        <end position="22"/>
    </location>
</feature>